<evidence type="ECO:0000256" key="2">
    <source>
        <dbReference type="SAM" id="Phobius"/>
    </source>
</evidence>
<reference evidence="3 4" key="1">
    <citation type="submission" date="2023-09" db="EMBL/GenBank/DDBJ databases">
        <title>Nesidiocoris tenuis whole genome shotgun sequence.</title>
        <authorList>
            <person name="Shibata T."/>
            <person name="Shimoda M."/>
            <person name="Kobayashi T."/>
            <person name="Uehara T."/>
        </authorList>
    </citation>
    <scope>NUCLEOTIDE SEQUENCE [LARGE SCALE GENOMIC DNA]</scope>
    <source>
        <strain evidence="3 4">Japan</strain>
    </source>
</reference>
<evidence type="ECO:0000313" key="3">
    <source>
        <dbReference type="EMBL" id="BET01179.1"/>
    </source>
</evidence>
<feature type="region of interest" description="Disordered" evidence="1">
    <location>
        <begin position="164"/>
        <end position="184"/>
    </location>
</feature>
<evidence type="ECO:0000256" key="1">
    <source>
        <dbReference type="SAM" id="MobiDB-lite"/>
    </source>
</evidence>
<keyword evidence="4" id="KW-1185">Reference proteome</keyword>
<proteinExistence type="predicted"/>
<dbReference type="PANTHER" id="PTHR47412:SF1">
    <property type="entry name" value="FI01434P-RELATED"/>
    <property type="match status" value="1"/>
</dbReference>
<dbReference type="PANTHER" id="PTHR47412">
    <property type="entry name" value="FI01434P-RELATED"/>
    <property type="match status" value="1"/>
</dbReference>
<keyword evidence="2" id="KW-1133">Transmembrane helix</keyword>
<name>A0ABN7BA40_9HEMI</name>
<accession>A0ABN7BA40</accession>
<gene>
    <name evidence="3" type="ORF">NTJ_13995</name>
</gene>
<keyword evidence="2" id="KW-0472">Membrane</keyword>
<feature type="transmembrane region" description="Helical" evidence="2">
    <location>
        <begin position="93"/>
        <end position="115"/>
    </location>
</feature>
<organism evidence="3 4">
    <name type="scientific">Nesidiocoris tenuis</name>
    <dbReference type="NCBI Taxonomy" id="355587"/>
    <lineage>
        <taxon>Eukaryota</taxon>
        <taxon>Metazoa</taxon>
        <taxon>Ecdysozoa</taxon>
        <taxon>Arthropoda</taxon>
        <taxon>Hexapoda</taxon>
        <taxon>Insecta</taxon>
        <taxon>Pterygota</taxon>
        <taxon>Neoptera</taxon>
        <taxon>Paraneoptera</taxon>
        <taxon>Hemiptera</taxon>
        <taxon>Heteroptera</taxon>
        <taxon>Panheteroptera</taxon>
        <taxon>Cimicomorpha</taxon>
        <taxon>Miridae</taxon>
        <taxon>Dicyphina</taxon>
        <taxon>Nesidiocoris</taxon>
    </lineage>
</organism>
<protein>
    <submittedName>
        <fullName evidence="3">N-acetyllactosaminide</fullName>
    </submittedName>
</protein>
<dbReference type="Pfam" id="PF13896">
    <property type="entry name" value="Glyco_transf_49"/>
    <property type="match status" value="1"/>
</dbReference>
<dbReference type="EMBL" id="AP028920">
    <property type="protein sequence ID" value="BET01179.1"/>
    <property type="molecule type" value="Genomic_DNA"/>
</dbReference>
<dbReference type="Proteomes" id="UP001307889">
    <property type="component" value="Chromosome 12"/>
</dbReference>
<evidence type="ECO:0000313" key="4">
    <source>
        <dbReference type="Proteomes" id="UP001307889"/>
    </source>
</evidence>
<sequence>MLESGTVPSGKTTRPQPSPPSCRLLLLDFPFVAGCTRTHATDPAQSALVLGKHSVDSRPRHRSIRVVVFTPTKLFARVLWFGQRLTMLQRRNWLFRLSVLFNVAALLYLVAVVYISQRPSDGWTAEGAGGGGLVDDGRAGEPSRRILLDIGSLPPSFVAPSTNTLGPGSSVMPTNRTSPVTTEHSTTLAMQGNIDCYDRRPRSFTAQRGEYWVLYNYIVAQRQFRCWESVTYTTHADFTFLDNLEPLLDRWRGPISLALHAPGTDFNTTLWTIRYLRDCGTQPVADLVTFHFYFPSKHLPKAIPKSSTIFDTKYNCSIPPPWTNTTTYKSQKKLLYPVNVGRNIAREMASTHYVLASDIELYPSPGVIGDFLEMIRRQEGPLRHKNPKVFPLSIFELEASMNLPNDKTELVAMLRNGTAIPFHKKVCPGCHNVPHSKEWLNANTTQAGLRVFHIGKRTGYFVHWEPIYIGTHADPLYDERLSWEGKSDKMTQGYVLCVLDYEFQILDNAFLVHKPGIKTLKKDPARAIAAGKTNSLIRKTIFPELKILYGTKKGCAV</sequence>
<keyword evidence="2" id="KW-0812">Transmembrane</keyword>